<proteinExistence type="predicted"/>
<reference evidence="1 2" key="1">
    <citation type="submission" date="2018-04" db="EMBL/GenBank/DDBJ databases">
        <title>Marixanthomonas spongiae HN-E44 sp. nov., isolated from a marine sponge.</title>
        <authorList>
            <person name="Luo L."/>
            <person name="Zhuang L."/>
        </authorList>
    </citation>
    <scope>NUCLEOTIDE SEQUENCE [LARGE SCALE GENOMIC DNA]</scope>
    <source>
        <strain evidence="1 2">HN-E44</strain>
    </source>
</reference>
<accession>A0A2U0HZN5</accession>
<comment type="caution">
    <text evidence="1">The sequence shown here is derived from an EMBL/GenBank/DDBJ whole genome shotgun (WGS) entry which is preliminary data.</text>
</comment>
<dbReference type="EMBL" id="QEHR01000006">
    <property type="protein sequence ID" value="PVW14333.1"/>
    <property type="molecule type" value="Genomic_DNA"/>
</dbReference>
<dbReference type="AlphaFoldDB" id="A0A2U0HZN5"/>
<keyword evidence="2" id="KW-1185">Reference proteome</keyword>
<evidence type="ECO:0000313" key="1">
    <source>
        <dbReference type="EMBL" id="PVW14333.1"/>
    </source>
</evidence>
<protein>
    <recommendedName>
        <fullName evidence="3">DUF3826 domain-containing protein</fullName>
    </recommendedName>
</protein>
<evidence type="ECO:0008006" key="3">
    <source>
        <dbReference type="Google" id="ProtNLM"/>
    </source>
</evidence>
<organism evidence="1 2">
    <name type="scientific">Marixanthomonas spongiae</name>
    <dbReference type="NCBI Taxonomy" id="2174845"/>
    <lineage>
        <taxon>Bacteria</taxon>
        <taxon>Pseudomonadati</taxon>
        <taxon>Bacteroidota</taxon>
        <taxon>Flavobacteriia</taxon>
        <taxon>Flavobacteriales</taxon>
        <taxon>Flavobacteriaceae</taxon>
        <taxon>Marixanthomonas</taxon>
    </lineage>
</organism>
<name>A0A2U0HZN5_9FLAO</name>
<gene>
    <name evidence="1" type="ORF">DDV96_11075</name>
</gene>
<sequence>MNDMKNIVKILAIALIMVAGVQHTTAQSLSQDSDRPEVIAKKKVADISAKLDINDSQQRALFRYYTSYEMKYKKNIAGKDLNQPKVAAEKKEYLDDLKTNVKKTLNDEQYKTWLGMLKE</sequence>
<dbReference type="Proteomes" id="UP000245962">
    <property type="component" value="Unassembled WGS sequence"/>
</dbReference>
<evidence type="ECO:0000313" key="2">
    <source>
        <dbReference type="Proteomes" id="UP000245962"/>
    </source>
</evidence>